<comment type="catalytic activity">
    <reaction evidence="9">
        <text>L-tyrosyl-[protein] + ATP = O-phospho-L-tyrosyl-[protein] + ADP + H(+)</text>
        <dbReference type="Rhea" id="RHEA:10596"/>
        <dbReference type="Rhea" id="RHEA-COMP:10136"/>
        <dbReference type="Rhea" id="RHEA-COMP:20101"/>
        <dbReference type="ChEBI" id="CHEBI:15378"/>
        <dbReference type="ChEBI" id="CHEBI:30616"/>
        <dbReference type="ChEBI" id="CHEBI:46858"/>
        <dbReference type="ChEBI" id="CHEBI:61978"/>
        <dbReference type="ChEBI" id="CHEBI:456216"/>
        <dbReference type="EC" id="2.7.12.2"/>
    </reaction>
</comment>
<dbReference type="PROSITE" id="PS00108">
    <property type="entry name" value="PROTEIN_KINASE_ST"/>
    <property type="match status" value="1"/>
</dbReference>
<feature type="region of interest" description="Disordered" evidence="11">
    <location>
        <begin position="200"/>
        <end position="219"/>
    </location>
</feature>
<accession>A0A5A8CYG8</accession>
<dbReference type="OMA" id="YEAMANF"/>
<gene>
    <name evidence="13" type="ORF">FNF29_00921</name>
</gene>
<reference evidence="13 14" key="1">
    <citation type="submission" date="2019-07" db="EMBL/GenBank/DDBJ databases">
        <title>Genomes of Cafeteria roenbergensis.</title>
        <authorList>
            <person name="Fischer M.G."/>
            <person name="Hackl T."/>
            <person name="Roman M."/>
        </authorList>
    </citation>
    <scope>NUCLEOTIDE SEQUENCE [LARGE SCALE GENOMIC DNA]</scope>
    <source>
        <strain evidence="13 14">BVI</strain>
    </source>
</reference>
<feature type="region of interest" description="Disordered" evidence="11">
    <location>
        <begin position="1"/>
        <end position="74"/>
    </location>
</feature>
<feature type="binding site" evidence="10">
    <location>
        <position position="322"/>
    </location>
    <ligand>
        <name>ATP</name>
        <dbReference type="ChEBI" id="CHEBI:30616"/>
    </ligand>
</feature>
<dbReference type="SUPFAM" id="SSF56112">
    <property type="entry name" value="Protein kinase-like (PK-like)"/>
    <property type="match status" value="1"/>
</dbReference>
<dbReference type="GO" id="GO:0004708">
    <property type="term" value="F:MAP kinase kinase activity"/>
    <property type="evidence" value="ECO:0007669"/>
    <property type="project" value="UniProtKB-EC"/>
</dbReference>
<name>A0A5A8CYG8_CAFRO</name>
<evidence type="ECO:0000256" key="1">
    <source>
        <dbReference type="ARBA" id="ARBA00022679"/>
    </source>
</evidence>
<protein>
    <recommendedName>
        <fullName evidence="6">mitogen-activated protein kinase kinase</fullName>
        <ecNumber evidence="6">2.7.12.2</ecNumber>
    </recommendedName>
</protein>
<evidence type="ECO:0000256" key="4">
    <source>
        <dbReference type="ARBA" id="ARBA00022840"/>
    </source>
</evidence>
<evidence type="ECO:0000256" key="2">
    <source>
        <dbReference type="ARBA" id="ARBA00022741"/>
    </source>
</evidence>
<feature type="region of interest" description="Disordered" evidence="11">
    <location>
        <begin position="234"/>
        <end position="282"/>
    </location>
</feature>
<comment type="catalytic activity">
    <reaction evidence="7">
        <text>L-seryl-[protein] + ATP = O-phospho-L-seryl-[protein] + ADP + H(+)</text>
        <dbReference type="Rhea" id="RHEA:17989"/>
        <dbReference type="Rhea" id="RHEA-COMP:9863"/>
        <dbReference type="Rhea" id="RHEA-COMP:11604"/>
        <dbReference type="ChEBI" id="CHEBI:15378"/>
        <dbReference type="ChEBI" id="CHEBI:29999"/>
        <dbReference type="ChEBI" id="CHEBI:30616"/>
        <dbReference type="ChEBI" id="CHEBI:83421"/>
        <dbReference type="ChEBI" id="CHEBI:456216"/>
        <dbReference type="EC" id="2.7.12.2"/>
    </reaction>
</comment>
<dbReference type="Gene3D" id="3.30.200.20">
    <property type="entry name" value="Phosphorylase Kinase, domain 1"/>
    <property type="match status" value="1"/>
</dbReference>
<keyword evidence="1" id="KW-0808">Transferase</keyword>
<evidence type="ECO:0000259" key="12">
    <source>
        <dbReference type="PROSITE" id="PS50011"/>
    </source>
</evidence>
<feature type="compositionally biased region" description="Low complexity" evidence="11">
    <location>
        <begin position="266"/>
        <end position="281"/>
    </location>
</feature>
<evidence type="ECO:0000256" key="11">
    <source>
        <dbReference type="SAM" id="MobiDB-lite"/>
    </source>
</evidence>
<evidence type="ECO:0000256" key="7">
    <source>
        <dbReference type="ARBA" id="ARBA00049014"/>
    </source>
</evidence>
<dbReference type="EC" id="2.7.12.2" evidence="6"/>
<dbReference type="InterPro" id="IPR011009">
    <property type="entry name" value="Kinase-like_dom_sf"/>
</dbReference>
<sequence length="773" mass="80349">MSGMGSAGRAPALGAPPSRAGRQQRGGPHPHASGAPSGWPAGGPPRDGGGGIRYDPSSPGMPLDSGGGPLGGIASHATEAEIADVSLTETSVYLNGVRIPAHGVAVSSEHASPRGTGGGSVPLSQGTLSDAAAAAAAARRGRRYAGEAGGGADLRRSAHLRAAGADPALSDTLGTTAGGLTGGRGELAAELRSALGRGAHAAGEHAMEDGRGGWVDPSASQTLDLSRTALLRKQHGSGDERGSAGSAGSAGPLVDGAGSASDAHGRLSAAGAAAGPASRGPAHLHKVDFRRESLRVKPLGHGASGTVTLVVHVPTLTLLAAKTIPVTDAEKRHNVGMEFTLMYEAMANFADHVGTRANCLTEELALASLQRRAERDMEEADAAAGADAESPAAPAPLVGSGACPYLVSFYDAFSDAGAGTVTFVMEYMNAGTLEQFVDTGGLPDEGMIQWITWQCLKGLEWMHSRGVLHRDIKAANVLVSTSGDVKLSDLGISKRTDEAGLASTVVGTVSHMAPERVDEKPYDAKSDVWSLGLVLLSVAEGRGANPYEGKNLFEVTSMLAEDPTPSLSKGRGWTPEAVDFVDACLRKRPEDRASVAELLEHPWLAGVGERVLRRKADRLRAWISSASDAAGAEAVAGVSELARSELHELVEKVQRYRFRAAMTKRLPAMPRVRPSRMRWLARQLDLPPRLVVRAFRKTQDKINAKLEQIARRRREAAAASGGLETTSSPEREGAQAAAERPLSRSSWTRCPAGAWEASDPTLDCLEASSALCC</sequence>
<feature type="region of interest" description="Disordered" evidence="11">
    <location>
        <begin position="715"/>
        <end position="744"/>
    </location>
</feature>
<keyword evidence="3" id="KW-0418">Kinase</keyword>
<dbReference type="InterPro" id="IPR000719">
    <property type="entry name" value="Prot_kinase_dom"/>
</dbReference>
<dbReference type="SMART" id="SM00220">
    <property type="entry name" value="S_TKc"/>
    <property type="match status" value="1"/>
</dbReference>
<evidence type="ECO:0000256" key="6">
    <source>
        <dbReference type="ARBA" id="ARBA00038999"/>
    </source>
</evidence>
<dbReference type="InterPro" id="IPR008271">
    <property type="entry name" value="Ser/Thr_kinase_AS"/>
</dbReference>
<keyword evidence="14" id="KW-1185">Reference proteome</keyword>
<comment type="caution">
    <text evidence="13">The sequence shown here is derived from an EMBL/GenBank/DDBJ whole genome shotgun (WGS) entry which is preliminary data.</text>
</comment>
<evidence type="ECO:0000256" key="3">
    <source>
        <dbReference type="ARBA" id="ARBA00022777"/>
    </source>
</evidence>
<dbReference type="Gene3D" id="1.10.510.10">
    <property type="entry name" value="Transferase(Phosphotransferase) domain 1"/>
    <property type="match status" value="1"/>
</dbReference>
<evidence type="ECO:0000313" key="13">
    <source>
        <dbReference type="EMBL" id="KAA0156811.1"/>
    </source>
</evidence>
<dbReference type="Proteomes" id="UP000323011">
    <property type="component" value="Unassembled WGS sequence"/>
</dbReference>
<keyword evidence="4 10" id="KW-0067">ATP-binding</keyword>
<dbReference type="EMBL" id="VLTN01000003">
    <property type="protein sequence ID" value="KAA0156811.1"/>
    <property type="molecule type" value="Genomic_DNA"/>
</dbReference>
<feature type="compositionally biased region" description="Basic and acidic residues" evidence="11">
    <location>
        <begin position="202"/>
        <end position="211"/>
    </location>
</feature>
<organism evidence="13 14">
    <name type="scientific">Cafeteria roenbergensis</name>
    <name type="common">Marine flagellate</name>
    <dbReference type="NCBI Taxonomy" id="33653"/>
    <lineage>
        <taxon>Eukaryota</taxon>
        <taxon>Sar</taxon>
        <taxon>Stramenopiles</taxon>
        <taxon>Bigyra</taxon>
        <taxon>Opalozoa</taxon>
        <taxon>Bicosoecida</taxon>
        <taxon>Cafeteriaceae</taxon>
        <taxon>Cafeteria</taxon>
    </lineage>
</organism>
<evidence type="ECO:0000256" key="10">
    <source>
        <dbReference type="PROSITE-ProRule" id="PRU10141"/>
    </source>
</evidence>
<evidence type="ECO:0000313" key="14">
    <source>
        <dbReference type="Proteomes" id="UP000323011"/>
    </source>
</evidence>
<evidence type="ECO:0000256" key="9">
    <source>
        <dbReference type="ARBA" id="ARBA00051693"/>
    </source>
</evidence>
<evidence type="ECO:0000256" key="8">
    <source>
        <dbReference type="ARBA" id="ARBA00049299"/>
    </source>
</evidence>
<dbReference type="PROSITE" id="PS50011">
    <property type="entry name" value="PROTEIN_KINASE_DOM"/>
    <property type="match status" value="1"/>
</dbReference>
<dbReference type="GO" id="GO:0005524">
    <property type="term" value="F:ATP binding"/>
    <property type="evidence" value="ECO:0007669"/>
    <property type="project" value="UniProtKB-UniRule"/>
</dbReference>
<dbReference type="PANTHER" id="PTHR48013:SF9">
    <property type="entry name" value="DUAL SPECIFICITY MITOGEN-ACTIVATED PROTEIN KINASE KINASE 5"/>
    <property type="match status" value="1"/>
</dbReference>
<dbReference type="Pfam" id="PF00069">
    <property type="entry name" value="Pkinase"/>
    <property type="match status" value="1"/>
</dbReference>
<evidence type="ECO:0000256" key="5">
    <source>
        <dbReference type="ARBA" id="ARBA00038035"/>
    </source>
</evidence>
<proteinExistence type="inferred from homology"/>
<dbReference type="AlphaFoldDB" id="A0A5A8CYG8"/>
<feature type="domain" description="Protein kinase" evidence="12">
    <location>
        <begin position="293"/>
        <end position="604"/>
    </location>
</feature>
<comment type="similarity">
    <text evidence="5">Belongs to the protein kinase superfamily. STE Ser/Thr protein kinase family. MAP kinase kinase subfamily.</text>
</comment>
<dbReference type="PROSITE" id="PS00107">
    <property type="entry name" value="PROTEIN_KINASE_ATP"/>
    <property type="match status" value="1"/>
</dbReference>
<comment type="catalytic activity">
    <reaction evidence="8">
        <text>L-threonyl-[protein] + ATP = O-phospho-L-threonyl-[protein] + ADP + H(+)</text>
        <dbReference type="Rhea" id="RHEA:46608"/>
        <dbReference type="Rhea" id="RHEA-COMP:11060"/>
        <dbReference type="Rhea" id="RHEA-COMP:11605"/>
        <dbReference type="ChEBI" id="CHEBI:15378"/>
        <dbReference type="ChEBI" id="CHEBI:30013"/>
        <dbReference type="ChEBI" id="CHEBI:30616"/>
        <dbReference type="ChEBI" id="CHEBI:61977"/>
        <dbReference type="ChEBI" id="CHEBI:456216"/>
        <dbReference type="EC" id="2.7.12.2"/>
    </reaction>
</comment>
<dbReference type="PANTHER" id="PTHR48013">
    <property type="entry name" value="DUAL SPECIFICITY MITOGEN-ACTIVATED PROTEIN KINASE KINASE 5-RELATED"/>
    <property type="match status" value="1"/>
</dbReference>
<keyword evidence="2 10" id="KW-0547">Nucleotide-binding</keyword>
<dbReference type="InterPro" id="IPR017441">
    <property type="entry name" value="Protein_kinase_ATP_BS"/>
</dbReference>